<proteinExistence type="predicted"/>
<feature type="compositionally biased region" description="Polar residues" evidence="1">
    <location>
        <begin position="214"/>
        <end position="246"/>
    </location>
</feature>
<gene>
    <name evidence="2" type="ORF">HHI36_011895</name>
</gene>
<dbReference type="Proteomes" id="UP001516400">
    <property type="component" value="Unassembled WGS sequence"/>
</dbReference>
<organism evidence="2 3">
    <name type="scientific">Cryptolaemus montrouzieri</name>
    <dbReference type="NCBI Taxonomy" id="559131"/>
    <lineage>
        <taxon>Eukaryota</taxon>
        <taxon>Metazoa</taxon>
        <taxon>Ecdysozoa</taxon>
        <taxon>Arthropoda</taxon>
        <taxon>Hexapoda</taxon>
        <taxon>Insecta</taxon>
        <taxon>Pterygota</taxon>
        <taxon>Neoptera</taxon>
        <taxon>Endopterygota</taxon>
        <taxon>Coleoptera</taxon>
        <taxon>Polyphaga</taxon>
        <taxon>Cucujiformia</taxon>
        <taxon>Coccinelloidea</taxon>
        <taxon>Coccinellidae</taxon>
        <taxon>Scymninae</taxon>
        <taxon>Scymnini</taxon>
        <taxon>Cryptolaemus</taxon>
    </lineage>
</organism>
<name>A0ABD2ND25_9CUCU</name>
<feature type="non-terminal residue" evidence="2">
    <location>
        <position position="1"/>
    </location>
</feature>
<sequence length="274" mass="31167">VSDDSETYDTNVIFLNDQCQQLAKLQNKHEESSSENEFYDSTDKLHETLTVEVRNNNSCPDILTACRDINGSQQNLVDSLLYKKTNELRDILKDFVTKKENNISDRNNTRGGKYNKRTAPKPPCEQQKLPDRKDDISEGAVKGTLILKPGIIKSNIGCDVNKCKELFLETSRLRKRHKQYFTSSSIAFGACSRINLVTEPLAKRNLTRNSQKSLFSSPVASSLQSRSETNLNNMQLDVQNSESTKTPKTRLRLNFLRSKSFHMGNKSLLKKDEL</sequence>
<protein>
    <submittedName>
        <fullName evidence="2">Uncharacterized protein</fullName>
    </submittedName>
</protein>
<evidence type="ECO:0000313" key="3">
    <source>
        <dbReference type="Proteomes" id="UP001516400"/>
    </source>
</evidence>
<evidence type="ECO:0000313" key="2">
    <source>
        <dbReference type="EMBL" id="KAL3276518.1"/>
    </source>
</evidence>
<dbReference type="EMBL" id="JABFTP020000103">
    <property type="protein sequence ID" value="KAL3276518.1"/>
    <property type="molecule type" value="Genomic_DNA"/>
</dbReference>
<feature type="region of interest" description="Disordered" evidence="1">
    <location>
        <begin position="214"/>
        <end position="248"/>
    </location>
</feature>
<accession>A0ABD2ND25</accession>
<comment type="caution">
    <text evidence="2">The sequence shown here is derived from an EMBL/GenBank/DDBJ whole genome shotgun (WGS) entry which is preliminary data.</text>
</comment>
<reference evidence="2 3" key="1">
    <citation type="journal article" date="2021" name="BMC Biol.">
        <title>Horizontally acquired antibacterial genes associated with adaptive radiation of ladybird beetles.</title>
        <authorList>
            <person name="Li H.S."/>
            <person name="Tang X.F."/>
            <person name="Huang Y.H."/>
            <person name="Xu Z.Y."/>
            <person name="Chen M.L."/>
            <person name="Du X.Y."/>
            <person name="Qiu B.Y."/>
            <person name="Chen P.T."/>
            <person name="Zhang W."/>
            <person name="Slipinski A."/>
            <person name="Escalona H.E."/>
            <person name="Waterhouse R.M."/>
            <person name="Zwick A."/>
            <person name="Pang H."/>
        </authorList>
    </citation>
    <scope>NUCLEOTIDE SEQUENCE [LARGE SCALE GENOMIC DNA]</scope>
    <source>
        <strain evidence="2">SYSU2018</strain>
    </source>
</reference>
<dbReference type="AlphaFoldDB" id="A0ABD2ND25"/>
<keyword evidence="3" id="KW-1185">Reference proteome</keyword>
<feature type="region of interest" description="Disordered" evidence="1">
    <location>
        <begin position="102"/>
        <end position="131"/>
    </location>
</feature>
<evidence type="ECO:0000256" key="1">
    <source>
        <dbReference type="SAM" id="MobiDB-lite"/>
    </source>
</evidence>